<feature type="compositionally biased region" description="Polar residues" evidence="1">
    <location>
        <begin position="664"/>
        <end position="674"/>
    </location>
</feature>
<feature type="compositionally biased region" description="Pro residues" evidence="1">
    <location>
        <begin position="644"/>
        <end position="654"/>
    </location>
</feature>
<dbReference type="EMBL" id="BRXW01000009">
    <property type="protein sequence ID" value="GMH99335.1"/>
    <property type="molecule type" value="Genomic_DNA"/>
</dbReference>
<sequence length="674" mass="74758">MRWEELASYLYLTLNFLNTAPSPYPHVLTDLTIQSTSFLLHSEPRVRSLAAECIGECVRMSSNPKSTFDSCFEIIWASVTTTYKISRAPIAPLKTSSYDPKPSPVPDPTDPNPQPPAIALDDTSGWRELETSFTALISISTALGPTPFWSPSTLSVIQYCATQHVNRHVRAESINLCIKICEIWGTDLTDEFADNVKTVLEGTLRDNWSQVRMVACKLCRSYLDCTSGLQQADEPFLAPYMSLNRFYLADGVRIFSQETWKIHVADGKAVLERNFKKVIMWYLKCLDEDNHVVRESAALAVGEAVTKLDEEVVETMLEFIVENVKVAFYDESWPVRDRALVCLAHIAGRFGVDDANGEVWDLLWGNLRDQIWSVRDNAGWGIVEWLKGDLKRGVGEEKLKDMVNRFNERVQEAKKEPKRSRKDVEKEVMDKAMHTNNQLYSCGSLAPKLHKSANRVAGCSDCMVTRPTRLWEVTDGCVFLLSHLAVANIMDDKEIMKMFEQVVDATRHEIYVEHETLKTTVMKAFGKIIEEKDTKIFKRIYCNYIVDNVVRWIGGGGSGDGLGNLMVFEGERCLEKIAKRIGGGIARGRVEEVCGESGLEVFDRAVMGGGGGMMGGGAPHGGMGMGMGMGMRPGTGMGAMGAIPPRPPANPSNPPTTKFIPSVQGLSVSGATEL</sequence>
<proteinExistence type="predicted"/>
<accession>A0A9W7F260</accession>
<feature type="region of interest" description="Disordered" evidence="1">
    <location>
        <begin position="642"/>
        <end position="674"/>
    </location>
</feature>
<gene>
    <name evidence="2" type="ORF">TrLO_g14563</name>
</gene>
<organism evidence="2 3">
    <name type="scientific">Triparma laevis f. longispina</name>
    <dbReference type="NCBI Taxonomy" id="1714387"/>
    <lineage>
        <taxon>Eukaryota</taxon>
        <taxon>Sar</taxon>
        <taxon>Stramenopiles</taxon>
        <taxon>Ochrophyta</taxon>
        <taxon>Bolidophyceae</taxon>
        <taxon>Parmales</taxon>
        <taxon>Triparmaceae</taxon>
        <taxon>Triparma</taxon>
    </lineage>
</organism>
<comment type="caution">
    <text evidence="2">The sequence shown here is derived from an EMBL/GenBank/DDBJ whole genome shotgun (WGS) entry which is preliminary data.</text>
</comment>
<feature type="region of interest" description="Disordered" evidence="1">
    <location>
        <begin position="94"/>
        <end position="116"/>
    </location>
</feature>
<protein>
    <submittedName>
        <fullName evidence="2">Uncharacterized protein</fullName>
    </submittedName>
</protein>
<reference evidence="3" key="1">
    <citation type="journal article" date="2023" name="Commun. Biol.">
        <title>Genome analysis of Parmales, the sister group of diatoms, reveals the evolutionary specialization of diatoms from phago-mixotrophs to photoautotrophs.</title>
        <authorList>
            <person name="Ban H."/>
            <person name="Sato S."/>
            <person name="Yoshikawa S."/>
            <person name="Yamada K."/>
            <person name="Nakamura Y."/>
            <person name="Ichinomiya M."/>
            <person name="Sato N."/>
            <person name="Blanc-Mathieu R."/>
            <person name="Endo H."/>
            <person name="Kuwata A."/>
            <person name="Ogata H."/>
        </authorList>
    </citation>
    <scope>NUCLEOTIDE SEQUENCE [LARGE SCALE GENOMIC DNA]</scope>
    <source>
        <strain evidence="3">NIES 3700</strain>
    </source>
</reference>
<dbReference type="SUPFAM" id="SSF48371">
    <property type="entry name" value="ARM repeat"/>
    <property type="match status" value="1"/>
</dbReference>
<dbReference type="OrthoDB" id="414039at2759"/>
<keyword evidence="3" id="KW-1185">Reference proteome</keyword>
<dbReference type="InterPro" id="IPR016024">
    <property type="entry name" value="ARM-type_fold"/>
</dbReference>
<evidence type="ECO:0000256" key="1">
    <source>
        <dbReference type="SAM" id="MobiDB-lite"/>
    </source>
</evidence>
<evidence type="ECO:0000313" key="2">
    <source>
        <dbReference type="EMBL" id="GMH99335.1"/>
    </source>
</evidence>
<feature type="compositionally biased region" description="Pro residues" evidence="1">
    <location>
        <begin position="101"/>
        <end position="116"/>
    </location>
</feature>
<dbReference type="InterPro" id="IPR011989">
    <property type="entry name" value="ARM-like"/>
</dbReference>
<dbReference type="Gene3D" id="1.25.10.10">
    <property type="entry name" value="Leucine-rich Repeat Variant"/>
    <property type="match status" value="1"/>
</dbReference>
<dbReference type="Proteomes" id="UP001165122">
    <property type="component" value="Unassembled WGS sequence"/>
</dbReference>
<evidence type="ECO:0000313" key="3">
    <source>
        <dbReference type="Proteomes" id="UP001165122"/>
    </source>
</evidence>
<name>A0A9W7F260_9STRA</name>
<dbReference type="AlphaFoldDB" id="A0A9W7F260"/>